<dbReference type="Gene3D" id="1.10.287.3510">
    <property type="match status" value="1"/>
</dbReference>
<dbReference type="NCBIfam" id="NF006372">
    <property type="entry name" value="PRK08600.1"/>
    <property type="match status" value="1"/>
</dbReference>
<name>A0A151A6M4_9STAP</name>
<evidence type="ECO:0000313" key="8">
    <source>
        <dbReference type="EMBL" id="KYH14987.1"/>
    </source>
</evidence>
<dbReference type="InterPro" id="IPR039428">
    <property type="entry name" value="NUOK/Mnh_C1-like"/>
</dbReference>
<evidence type="ECO:0000256" key="4">
    <source>
        <dbReference type="ARBA" id="ARBA00022692"/>
    </source>
</evidence>
<evidence type="ECO:0000256" key="1">
    <source>
        <dbReference type="ARBA" id="ARBA00004651"/>
    </source>
</evidence>
<dbReference type="RefSeq" id="WP_061855138.1">
    <property type="nucleotide sequence ID" value="NZ_JADIIP010000001.1"/>
</dbReference>
<sequence length="115" mass="12666">MEILMIFVCGFLTAMSVYLILSKSLIRVILGTTLQTHTANLFLITMGGLKQGGVPIYEKGITQYVDPIPQALILTAIVISFSVTAFFLVLAFRSYKELGTDNVEQMRGVLESDSE</sequence>
<feature type="transmembrane region" description="Helical" evidence="7">
    <location>
        <begin position="71"/>
        <end position="92"/>
    </location>
</feature>
<dbReference type="InterPro" id="IPR050601">
    <property type="entry name" value="CPA3_antiporter_subunitC"/>
</dbReference>
<reference evidence="8 9" key="1">
    <citation type="submission" date="2016-02" db="EMBL/GenBank/DDBJ databases">
        <title>Draft genome sequence of hydrocarbon degrading Staphylococcus saprophyticus Strain CNV2, isolated from crude-oil contaminated soil from Noonmati Oil Refinery, Guwahati, Assam, India.</title>
        <authorList>
            <person name="Mukherjee A."/>
            <person name="Chettri B."/>
            <person name="Langpoklakpam J."/>
            <person name="Singh A.K."/>
            <person name="Chattopadhyay D.J."/>
        </authorList>
    </citation>
    <scope>NUCLEOTIDE SEQUENCE [LARGE SCALE GENOMIC DNA]</scope>
    <source>
        <strain evidence="8 9">CNV2</strain>
    </source>
</reference>
<dbReference type="GO" id="GO:0005886">
    <property type="term" value="C:plasma membrane"/>
    <property type="evidence" value="ECO:0007669"/>
    <property type="project" value="UniProtKB-SubCell"/>
</dbReference>
<evidence type="ECO:0000256" key="2">
    <source>
        <dbReference type="ARBA" id="ARBA00010388"/>
    </source>
</evidence>
<evidence type="ECO:0000256" key="5">
    <source>
        <dbReference type="ARBA" id="ARBA00022989"/>
    </source>
</evidence>
<keyword evidence="6 7" id="KW-0472">Membrane</keyword>
<keyword evidence="4 7" id="KW-0812">Transmembrane</keyword>
<dbReference type="PANTHER" id="PTHR34583">
    <property type="entry name" value="ANTIPORTER SUBUNIT MNHC2-RELATED"/>
    <property type="match status" value="1"/>
</dbReference>
<comment type="caution">
    <text evidence="8">The sequence shown here is derived from an EMBL/GenBank/DDBJ whole genome shotgun (WGS) entry which is preliminary data.</text>
</comment>
<gene>
    <name evidence="8" type="ORF">A0131_09410</name>
</gene>
<evidence type="ECO:0000313" key="9">
    <source>
        <dbReference type="Proteomes" id="UP000075418"/>
    </source>
</evidence>
<dbReference type="PANTHER" id="PTHR34583:SF2">
    <property type="entry name" value="ANTIPORTER SUBUNIT MNHC2-RELATED"/>
    <property type="match status" value="1"/>
</dbReference>
<dbReference type="EMBL" id="LUGM01000002">
    <property type="protein sequence ID" value="KYH14987.1"/>
    <property type="molecule type" value="Genomic_DNA"/>
</dbReference>
<evidence type="ECO:0000256" key="7">
    <source>
        <dbReference type="SAM" id="Phobius"/>
    </source>
</evidence>
<comment type="similarity">
    <text evidence="2">Belongs to the CPA3 antiporters (TC 2.A.63) subunit C family.</text>
</comment>
<dbReference type="Pfam" id="PF00420">
    <property type="entry name" value="Oxidored_q2"/>
    <property type="match status" value="1"/>
</dbReference>
<dbReference type="AlphaFoldDB" id="A0A151A6M4"/>
<organism evidence="8 9">
    <name type="scientific">Staphylococcus kloosii</name>
    <dbReference type="NCBI Taxonomy" id="29384"/>
    <lineage>
        <taxon>Bacteria</taxon>
        <taxon>Bacillati</taxon>
        <taxon>Bacillota</taxon>
        <taxon>Bacilli</taxon>
        <taxon>Bacillales</taxon>
        <taxon>Staphylococcaceae</taxon>
        <taxon>Staphylococcus</taxon>
    </lineage>
</organism>
<keyword evidence="5 7" id="KW-1133">Transmembrane helix</keyword>
<evidence type="ECO:0000256" key="3">
    <source>
        <dbReference type="ARBA" id="ARBA00022475"/>
    </source>
</evidence>
<evidence type="ECO:0000256" key="6">
    <source>
        <dbReference type="ARBA" id="ARBA00023136"/>
    </source>
</evidence>
<accession>A0A151A6M4</accession>
<keyword evidence="3" id="KW-1003">Cell membrane</keyword>
<proteinExistence type="inferred from homology"/>
<dbReference type="Proteomes" id="UP000075418">
    <property type="component" value="Unassembled WGS sequence"/>
</dbReference>
<dbReference type="NCBIfam" id="NF006573">
    <property type="entry name" value="PRK09094.1"/>
    <property type="match status" value="1"/>
</dbReference>
<protein>
    <submittedName>
        <fullName evidence="8">Cation:proton antiporter</fullName>
    </submittedName>
</protein>
<comment type="subcellular location">
    <subcellularLocation>
        <location evidence="1">Cell membrane</location>
        <topology evidence="1">Multi-pass membrane protein</topology>
    </subcellularLocation>
</comment>